<gene>
    <name evidence="1" type="ORF">AN477_21115</name>
</gene>
<evidence type="ECO:0000313" key="1">
    <source>
        <dbReference type="EMBL" id="KPV40810.1"/>
    </source>
</evidence>
<dbReference type="AlphaFoldDB" id="A0A0P9CNW3"/>
<name>A0A0P9CNW3_9BACL</name>
<dbReference type="Proteomes" id="UP000050482">
    <property type="component" value="Unassembled WGS sequence"/>
</dbReference>
<keyword evidence="2" id="KW-1185">Reference proteome</keyword>
<dbReference type="OrthoDB" id="244056at2"/>
<comment type="caution">
    <text evidence="1">The sequence shown here is derived from an EMBL/GenBank/DDBJ whole genome shotgun (WGS) entry which is preliminary data.</text>
</comment>
<evidence type="ECO:0000313" key="2">
    <source>
        <dbReference type="Proteomes" id="UP000050482"/>
    </source>
</evidence>
<dbReference type="EMBL" id="LJCO01000096">
    <property type="protein sequence ID" value="KPV40810.1"/>
    <property type="molecule type" value="Genomic_DNA"/>
</dbReference>
<organism evidence="1 2">
    <name type="scientific">Alicyclobacillus ferrooxydans</name>
    <dbReference type="NCBI Taxonomy" id="471514"/>
    <lineage>
        <taxon>Bacteria</taxon>
        <taxon>Bacillati</taxon>
        <taxon>Bacillota</taxon>
        <taxon>Bacilli</taxon>
        <taxon>Bacillales</taxon>
        <taxon>Alicyclobacillaceae</taxon>
        <taxon>Alicyclobacillus</taxon>
    </lineage>
</organism>
<sequence>MQKPGRPCTVYDETRKSLEKLGYPGRDDIPVGPSQKRFSDGAQVRVEIPSCEGPEVLTAILEEAERLDVRLHRISQGSGIMLMPDAEIREMAKLGAEANVEVSLFIGPRTGWSPSALAKSDTGSIVQGRSTGVEQLVHAIEDVKRAYGLGIRSVLVTDYGLLRVLNEMRQTGDIPLDMKYKVSVMAGVTNPAVARTLEELGANTINVATDLSLAQLSTIRSVTSVPMDIYVEVPDNVGGFVRYYEIPEFVRLTAPVYIKYGVKNSPDIYPSGEHLKDLAVKLGRERVRRARIGQEFLARYYPEATVSMTARRYDDLAVPVIR</sequence>
<reference evidence="1 2" key="1">
    <citation type="submission" date="2015-09" db="EMBL/GenBank/DDBJ databases">
        <title>Draft genome sequence of Alicyclobacillus ferrooxydans DSM 22381.</title>
        <authorList>
            <person name="Hemp J."/>
        </authorList>
    </citation>
    <scope>NUCLEOTIDE SEQUENCE [LARGE SCALE GENOMIC DNA]</scope>
    <source>
        <strain evidence="1 2">TC-34</strain>
    </source>
</reference>
<dbReference type="PATRIC" id="fig|471514.4.peg.1723"/>
<proteinExistence type="predicted"/>
<accession>A0A0P9CNW3</accession>
<evidence type="ECO:0008006" key="3">
    <source>
        <dbReference type="Google" id="ProtNLM"/>
    </source>
</evidence>
<dbReference type="Pfam" id="PF01136">
    <property type="entry name" value="Peptidase_U32"/>
    <property type="match status" value="1"/>
</dbReference>
<protein>
    <recommendedName>
        <fullName evidence="3">Peptidase U32</fullName>
    </recommendedName>
</protein>
<dbReference type="InterPro" id="IPR001539">
    <property type="entry name" value="Peptidase_U32"/>
</dbReference>
<dbReference type="STRING" id="471514.AN477_21115"/>